<evidence type="ECO:0000313" key="1">
    <source>
        <dbReference type="EMBL" id="RJL50499.1"/>
    </source>
</evidence>
<dbReference type="GO" id="GO:0016740">
    <property type="term" value="F:transferase activity"/>
    <property type="evidence" value="ECO:0007669"/>
    <property type="project" value="UniProtKB-KW"/>
</dbReference>
<name>A0A419AUP3_PECCA</name>
<accession>A0A419AUP3</accession>
<proteinExistence type="predicted"/>
<evidence type="ECO:0000313" key="2">
    <source>
        <dbReference type="Proteomes" id="UP000283655"/>
    </source>
</evidence>
<dbReference type="InterPro" id="IPR016181">
    <property type="entry name" value="Acyl_CoA_acyltransferase"/>
</dbReference>
<dbReference type="EMBL" id="QZDH01000031">
    <property type="protein sequence ID" value="RJL50499.1"/>
    <property type="molecule type" value="Genomic_DNA"/>
</dbReference>
<reference evidence="1 2" key="1">
    <citation type="submission" date="2018-09" db="EMBL/GenBank/DDBJ databases">
        <title>Phylogenetic diversity of Pectobacterium and Dickeya strains causing blackleg disease of potato in Morocco.</title>
        <authorList>
            <person name="Oulghazi S."/>
            <person name="Moumni M."/>
            <person name="Faure D."/>
        </authorList>
    </citation>
    <scope>NUCLEOTIDE SEQUENCE [LARGE SCALE GENOMIC DNA]</scope>
    <source>
        <strain evidence="1 2">S1.15.11.2D</strain>
    </source>
</reference>
<keyword evidence="1" id="KW-0808">Transferase</keyword>
<gene>
    <name evidence="1" type="ORF">D5071_13015</name>
</gene>
<sequence>MFCINSQQHIDVLNDSVSDALLENKNKASPSSKILDKVVGVSNNSIKLNEKYEIPKNTTIFIERHSKNSTPEVFHVKKEIKNTPEREPYMIDISIENSNNESVAFGRCFIQKKPYEDKFLYISSVFVEGNNNLPTISNPNKHVGLGRVLIYEAMKFGNENNIKKTLLSPLNGSHGFYLKMGFFPQVEGRPNRMSENNSVEMSKHGKLNPDWIGNFEQSSFLNGDFRRSTWGGDTSLIYNEIQKQISNAWEVK</sequence>
<dbReference type="Gene3D" id="3.40.630.30">
    <property type="match status" value="1"/>
</dbReference>
<comment type="caution">
    <text evidence="1">The sequence shown here is derived from an EMBL/GenBank/DDBJ whole genome shotgun (WGS) entry which is preliminary data.</text>
</comment>
<dbReference type="RefSeq" id="WP_119873999.1">
    <property type="nucleotide sequence ID" value="NZ_QZDH01000031.1"/>
</dbReference>
<protein>
    <submittedName>
        <fullName evidence="1">GNAT family N-acetyltransferase</fullName>
    </submittedName>
</protein>
<organism evidence="1 2">
    <name type="scientific">Pectobacterium carotovorum</name>
    <name type="common">Erwinia carotovora</name>
    <dbReference type="NCBI Taxonomy" id="554"/>
    <lineage>
        <taxon>Bacteria</taxon>
        <taxon>Pseudomonadati</taxon>
        <taxon>Pseudomonadota</taxon>
        <taxon>Gammaproteobacteria</taxon>
        <taxon>Enterobacterales</taxon>
        <taxon>Pectobacteriaceae</taxon>
        <taxon>Pectobacterium</taxon>
    </lineage>
</organism>
<dbReference type="Proteomes" id="UP000283655">
    <property type="component" value="Unassembled WGS sequence"/>
</dbReference>
<dbReference type="SUPFAM" id="SSF55729">
    <property type="entry name" value="Acyl-CoA N-acyltransferases (Nat)"/>
    <property type="match status" value="1"/>
</dbReference>
<dbReference type="AlphaFoldDB" id="A0A419AUP3"/>